<proteinExistence type="predicted"/>
<gene>
    <name evidence="1" type="ORF">M440DRAFT_1004714</name>
</gene>
<keyword evidence="2" id="KW-1185">Reference proteome</keyword>
<sequence length="162" mass="17871">MAPARTAGRSVIGGAPLAVSRMMDPTQWLVSRSTNTMQLPPFECLPPRQQQPWTAQAPRRLEHHSHQAFIGNPLGSLPYGFRPYNTGHESKSALCTLCHSTKKDQSATVCRLSAFGTDCLITFVASFAEHSSFYHVLLPPETKRDPSMIDSWKAASGINRYG</sequence>
<name>A0A2T4CHF8_TRILO</name>
<dbReference type="Proteomes" id="UP000240760">
    <property type="component" value="Unassembled WGS sequence"/>
</dbReference>
<evidence type="ECO:0000313" key="1">
    <source>
        <dbReference type="EMBL" id="PTB80997.1"/>
    </source>
</evidence>
<protein>
    <submittedName>
        <fullName evidence="1">Uncharacterized protein</fullName>
    </submittedName>
</protein>
<dbReference type="AlphaFoldDB" id="A0A2T4CHF8"/>
<organism evidence="1 2">
    <name type="scientific">Trichoderma longibrachiatum ATCC 18648</name>
    <dbReference type="NCBI Taxonomy" id="983965"/>
    <lineage>
        <taxon>Eukaryota</taxon>
        <taxon>Fungi</taxon>
        <taxon>Dikarya</taxon>
        <taxon>Ascomycota</taxon>
        <taxon>Pezizomycotina</taxon>
        <taxon>Sordariomycetes</taxon>
        <taxon>Hypocreomycetidae</taxon>
        <taxon>Hypocreales</taxon>
        <taxon>Hypocreaceae</taxon>
        <taxon>Trichoderma</taxon>
    </lineage>
</organism>
<dbReference type="EMBL" id="KZ679126">
    <property type="protein sequence ID" value="PTB80997.1"/>
    <property type="molecule type" value="Genomic_DNA"/>
</dbReference>
<accession>A0A2T4CHF8</accession>
<evidence type="ECO:0000313" key="2">
    <source>
        <dbReference type="Proteomes" id="UP000240760"/>
    </source>
</evidence>
<reference evidence="1 2" key="1">
    <citation type="submission" date="2016-07" db="EMBL/GenBank/DDBJ databases">
        <title>Multiple horizontal gene transfer events from other fungi enriched the ability of initially mycotrophic Trichoderma (Ascomycota) to feed on dead plant biomass.</title>
        <authorList>
            <consortium name="DOE Joint Genome Institute"/>
            <person name="Aerts A."/>
            <person name="Atanasova L."/>
            <person name="Chenthamara K."/>
            <person name="Zhang J."/>
            <person name="Grujic M."/>
            <person name="Henrissat B."/>
            <person name="Kuo A."/>
            <person name="Salamov A."/>
            <person name="Lipzen A."/>
            <person name="Labutti K."/>
            <person name="Barry K."/>
            <person name="Miao Y."/>
            <person name="Rahimi M.J."/>
            <person name="Shen Q."/>
            <person name="Grigoriev I.V."/>
            <person name="Kubicek C.P."/>
            <person name="Druzhinina I.S."/>
        </authorList>
    </citation>
    <scope>NUCLEOTIDE SEQUENCE [LARGE SCALE GENOMIC DNA]</scope>
    <source>
        <strain evidence="1 2">ATCC 18648</strain>
    </source>
</reference>